<reference evidence="3" key="1">
    <citation type="journal article" date="2020" name="Nature">
        <title>Giant virus diversity and host interactions through global metagenomics.</title>
        <authorList>
            <person name="Schulz F."/>
            <person name="Roux S."/>
            <person name="Paez-Espino D."/>
            <person name="Jungbluth S."/>
            <person name="Walsh D.A."/>
            <person name="Denef V.J."/>
            <person name="McMahon K.D."/>
            <person name="Konstantinidis K.T."/>
            <person name="Eloe-Fadrosh E.A."/>
            <person name="Kyrpides N.C."/>
            <person name="Woyke T."/>
        </authorList>
    </citation>
    <scope>NUCLEOTIDE SEQUENCE</scope>
    <source>
        <strain evidence="3">GVMAG-M-3300020523-10</strain>
    </source>
</reference>
<sequence>MPIDPLYSDSPLLQGSKTDGCPKTATDVSYTSDLGYPVVTDIGDKKICTSEYFKTGEGDQYLYNTEGCCVLADSELNCTDVANVDAEEENNYYMGLRYFDVSDETSGERKICYTTPIRKKKLHIMDLLTKLLMEIIIFIVMVLVAACYEYWIIYGGCATGGIQTTLYESPYNVGNHDSKQSISQPRPPSNNVCPGDNTGATSSGHGLEWYNTFPYNLISFLNDNKGYNGQTKDTSNNFALSELVKIPARSLLLGFFYCIIFSRMVMKGLIRLVNYIGSFIYNKEPNKYSQFWSGLIFIFVFMGIYGAITDKYIVKLPYLNVSSLFLLSLIIIVTVWIPSLFSFFMMMMSFMGYRRESYTKYKEKRKKEIGETGESETGGSETSGSETFESKVELFYQKFDYYLLIEYFFMLKKNVTLDDENKNLCTNDNNSESKEKKSIFEINNEEDLDWFFPIRRSKIKWSCWSRDLQIKFTNLLNFNLFRTCKTEDEPNYKIGFPKKYYWYLSQFWDKPWHLFNPFFTLNVDCKAVEKANNLSSNWFAAAIFYGIASLFFPWIRANTFLISIAFYIAAMVIILLLSILWTCLIITIAMYSIFIALLGNILALFYLHFYVIIGFFYVPFKNYPELLKIIKSHGNILTLLFCIIVVLAGVNVLHPTSVGVIGGILGLLVLYKLITLLSV</sequence>
<keyword evidence="2" id="KW-0812">Transmembrane</keyword>
<evidence type="ECO:0000256" key="1">
    <source>
        <dbReference type="SAM" id="MobiDB-lite"/>
    </source>
</evidence>
<feature type="region of interest" description="Disordered" evidence="1">
    <location>
        <begin position="177"/>
        <end position="197"/>
    </location>
</feature>
<protein>
    <submittedName>
        <fullName evidence="3">Uncharacterized protein</fullName>
    </submittedName>
</protein>
<feature type="transmembrane region" description="Helical" evidence="2">
    <location>
        <begin position="636"/>
        <end position="653"/>
    </location>
</feature>
<feature type="transmembrane region" description="Helical" evidence="2">
    <location>
        <begin position="538"/>
        <end position="555"/>
    </location>
</feature>
<evidence type="ECO:0000256" key="2">
    <source>
        <dbReference type="SAM" id="Phobius"/>
    </source>
</evidence>
<proteinExistence type="predicted"/>
<feature type="transmembrane region" description="Helical" evidence="2">
    <location>
        <begin position="561"/>
        <end position="586"/>
    </location>
</feature>
<keyword evidence="2" id="KW-0472">Membrane</keyword>
<accession>A0A6C0CBQ7</accession>
<feature type="transmembrane region" description="Helical" evidence="2">
    <location>
        <begin position="291"/>
        <end position="309"/>
    </location>
</feature>
<feature type="transmembrane region" description="Helical" evidence="2">
    <location>
        <begin position="321"/>
        <end position="345"/>
    </location>
</feature>
<name>A0A6C0CBQ7_9ZZZZ</name>
<dbReference type="AlphaFoldDB" id="A0A6C0CBQ7"/>
<feature type="transmembrane region" description="Helical" evidence="2">
    <location>
        <begin position="251"/>
        <end position="270"/>
    </location>
</feature>
<feature type="compositionally biased region" description="Polar residues" evidence="1">
    <location>
        <begin position="180"/>
        <end position="197"/>
    </location>
</feature>
<feature type="region of interest" description="Disordered" evidence="1">
    <location>
        <begin position="1"/>
        <end position="20"/>
    </location>
</feature>
<feature type="transmembrane region" description="Helical" evidence="2">
    <location>
        <begin position="593"/>
        <end position="616"/>
    </location>
</feature>
<dbReference type="EMBL" id="MN739381">
    <property type="protein sequence ID" value="QHT01777.1"/>
    <property type="molecule type" value="Genomic_DNA"/>
</dbReference>
<organism evidence="3">
    <name type="scientific">viral metagenome</name>
    <dbReference type="NCBI Taxonomy" id="1070528"/>
    <lineage>
        <taxon>unclassified sequences</taxon>
        <taxon>metagenomes</taxon>
        <taxon>organismal metagenomes</taxon>
    </lineage>
</organism>
<feature type="transmembrane region" description="Helical" evidence="2">
    <location>
        <begin position="127"/>
        <end position="151"/>
    </location>
</feature>
<evidence type="ECO:0000313" key="3">
    <source>
        <dbReference type="EMBL" id="QHT01777.1"/>
    </source>
</evidence>
<keyword evidence="2" id="KW-1133">Transmembrane helix</keyword>
<feature type="transmembrane region" description="Helical" evidence="2">
    <location>
        <begin position="660"/>
        <end position="678"/>
    </location>
</feature>